<keyword evidence="2" id="KW-1185">Reference proteome</keyword>
<dbReference type="eggNOG" id="ENOG5031UJ7">
    <property type="taxonomic scope" value="Bacteria"/>
</dbReference>
<protein>
    <submittedName>
        <fullName evidence="1">Uncharacterized protein</fullName>
    </submittedName>
</protein>
<proteinExistence type="predicted"/>
<dbReference type="RefSeq" id="WP_036654659.1">
    <property type="nucleotide sequence ID" value="NZ_JQCR01000003.1"/>
</dbReference>
<accession>A0A098M3M1</accession>
<evidence type="ECO:0000313" key="2">
    <source>
        <dbReference type="Proteomes" id="UP000029734"/>
    </source>
</evidence>
<reference evidence="1 2" key="1">
    <citation type="submission" date="2014-08" db="EMBL/GenBank/DDBJ databases">
        <authorList>
            <person name="den Bakker H.C."/>
        </authorList>
    </citation>
    <scope>NUCLEOTIDE SEQUENCE [LARGE SCALE GENOMIC DNA]</scope>
    <source>
        <strain evidence="1 2">DSM 18334</strain>
    </source>
</reference>
<dbReference type="EMBL" id="JQCR01000003">
    <property type="protein sequence ID" value="KGE16616.1"/>
    <property type="molecule type" value="Genomic_DNA"/>
</dbReference>
<name>A0A098M3M1_9BACL</name>
<comment type="caution">
    <text evidence="1">The sequence shown here is derived from an EMBL/GenBank/DDBJ whole genome shotgun (WGS) entry which is preliminary data.</text>
</comment>
<organism evidence="1 2">
    <name type="scientific">Paenibacillus wynnii</name>
    <dbReference type="NCBI Taxonomy" id="268407"/>
    <lineage>
        <taxon>Bacteria</taxon>
        <taxon>Bacillati</taxon>
        <taxon>Bacillota</taxon>
        <taxon>Bacilli</taxon>
        <taxon>Bacillales</taxon>
        <taxon>Paenibacillaceae</taxon>
        <taxon>Paenibacillus</taxon>
    </lineage>
</organism>
<dbReference type="AlphaFoldDB" id="A0A098M3M1"/>
<sequence length="115" mass="12958">MKFTERLQLETQGITLSPVELSIYLAEEGVTNPELDYDPSSNTSKRQIYSAALSILNSIANNPSMMKSYKSDDITITDFADSIQNRINQLERKIRMMSVTEDSSSNSSTFMLFNS</sequence>
<dbReference type="OrthoDB" id="48873at2"/>
<evidence type="ECO:0000313" key="1">
    <source>
        <dbReference type="EMBL" id="KGE16616.1"/>
    </source>
</evidence>
<gene>
    <name evidence="1" type="ORF">PWYN_18050</name>
</gene>
<reference evidence="1 2" key="2">
    <citation type="submission" date="2014-10" db="EMBL/GenBank/DDBJ databases">
        <title>Comparative genomics of the Paenibacillus odorifer group.</title>
        <authorList>
            <person name="Tsai Y.-C."/>
            <person name="Martin N."/>
            <person name="Korlach J."/>
            <person name="Wiedmann M."/>
        </authorList>
    </citation>
    <scope>NUCLEOTIDE SEQUENCE [LARGE SCALE GENOMIC DNA]</scope>
    <source>
        <strain evidence="1 2">DSM 18334</strain>
    </source>
</reference>
<dbReference type="Proteomes" id="UP000029734">
    <property type="component" value="Unassembled WGS sequence"/>
</dbReference>